<keyword evidence="2" id="KW-1185">Reference proteome</keyword>
<dbReference type="PANTHER" id="PTHR32301">
    <property type="entry name" value="COUNTIN RECEPTOR CNR3-RELATED"/>
    <property type="match status" value="1"/>
</dbReference>
<evidence type="ECO:0000313" key="2">
    <source>
        <dbReference type="Proteomes" id="UP000738126"/>
    </source>
</evidence>
<protein>
    <recommendedName>
        <fullName evidence="3">Sulfotransferase family protein</fullName>
    </recommendedName>
</protein>
<dbReference type="InterPro" id="IPR027417">
    <property type="entry name" value="P-loop_NTPase"/>
</dbReference>
<evidence type="ECO:0008006" key="3">
    <source>
        <dbReference type="Google" id="ProtNLM"/>
    </source>
</evidence>
<dbReference type="Proteomes" id="UP000738126">
    <property type="component" value="Unassembled WGS sequence"/>
</dbReference>
<dbReference type="PANTHER" id="PTHR32301:SF6">
    <property type="entry name" value="GOLVESIN-RELATED"/>
    <property type="match status" value="1"/>
</dbReference>
<dbReference type="SUPFAM" id="SSF52540">
    <property type="entry name" value="P-loop containing nucleoside triphosphate hydrolases"/>
    <property type="match status" value="1"/>
</dbReference>
<proteinExistence type="predicted"/>
<dbReference type="Gene3D" id="3.40.50.300">
    <property type="entry name" value="P-loop containing nucleotide triphosphate hydrolases"/>
    <property type="match status" value="1"/>
</dbReference>
<name>A0ABS1E5H9_9GAMM</name>
<reference evidence="1 2" key="1">
    <citation type="journal article" date="2020" name="Microorganisms">
        <title>Osmotic Adaptation and Compatible Solute Biosynthesis of Phototrophic Bacteria as Revealed from Genome Analyses.</title>
        <authorList>
            <person name="Imhoff J.F."/>
            <person name="Rahn T."/>
            <person name="Kunzel S."/>
            <person name="Keller A."/>
            <person name="Neulinger S.C."/>
        </authorList>
    </citation>
    <scope>NUCLEOTIDE SEQUENCE [LARGE SCALE GENOMIC DNA]</scope>
    <source>
        <strain evidence="1 2">DSM 15116</strain>
    </source>
</reference>
<accession>A0ABS1E5H9</accession>
<dbReference type="EMBL" id="NRSH01000087">
    <property type="protein sequence ID" value="MBK1726996.1"/>
    <property type="molecule type" value="Genomic_DNA"/>
</dbReference>
<sequence>MASERPRPEADRLPLAGLSHLPKAMEQGQATMIKRMARSLNERLLAPADLKVVRRSALVIPAERRIANRNILFFHPPKCGGTSVSKALSRCFGQDRLECAGKTFHLDAIASRRAAEAIGTPLPAYREMLLSYALGMDGIQYISGHFPFSNRLLQGHDAQWDFITVLRHPFERLLSTYYYNRHKPNREHFPIEQPLEEWLQTDNARQSATLFLRLFNGELARRAEPSREGHPSPATEQAVQEAIANLRRFTLVGETADMAGFIGRINEEFEINLQPRHERRSPAPDYQRFEEQPLAIQRQIAELCAPDLAIYEAFFENRHRAC</sequence>
<comment type="caution">
    <text evidence="1">The sequence shown here is derived from an EMBL/GenBank/DDBJ whole genome shotgun (WGS) entry which is preliminary data.</text>
</comment>
<gene>
    <name evidence="1" type="ORF">CKO13_08165</name>
</gene>
<dbReference type="InterPro" id="IPR053259">
    <property type="entry name" value="Golvesin-related_Golgi"/>
</dbReference>
<organism evidence="1 2">
    <name type="scientific">Halorhodospira neutriphila</name>
    <dbReference type="NCBI Taxonomy" id="168379"/>
    <lineage>
        <taxon>Bacteria</taxon>
        <taxon>Pseudomonadati</taxon>
        <taxon>Pseudomonadota</taxon>
        <taxon>Gammaproteobacteria</taxon>
        <taxon>Chromatiales</taxon>
        <taxon>Ectothiorhodospiraceae</taxon>
        <taxon>Halorhodospira</taxon>
    </lineage>
</organism>
<evidence type="ECO:0000313" key="1">
    <source>
        <dbReference type="EMBL" id="MBK1726996.1"/>
    </source>
</evidence>